<feature type="region of interest" description="Disordered" evidence="1">
    <location>
        <begin position="1"/>
        <end position="27"/>
    </location>
</feature>
<dbReference type="EMBL" id="JAMPKX010000026">
    <property type="protein sequence ID" value="MEP0950279.1"/>
    <property type="molecule type" value="Genomic_DNA"/>
</dbReference>
<evidence type="ECO:0000313" key="3">
    <source>
        <dbReference type="Proteomes" id="UP001482513"/>
    </source>
</evidence>
<accession>A0ABV0KBX6</accession>
<dbReference type="Proteomes" id="UP001482513">
    <property type="component" value="Unassembled WGS sequence"/>
</dbReference>
<evidence type="ECO:0000256" key="1">
    <source>
        <dbReference type="SAM" id="MobiDB-lite"/>
    </source>
</evidence>
<sequence length="204" mass="22359">MNPLEQANEMLDNIEPPPKRSPEKEDSMARAIYDQGAAAAMASALHFGLEQRGSDVLRAKVWETAKKVKEGDLSDIERALVEQFYMLNSMAVHYGLAAGNLSGNNAKLSPQIVDMAVKCSRASRQLATAIADLKAPRKTTFIKNQSIENQQNNMLVAEVEHLKQRLEASEYGQRMDTGAEGIAAPGCAEVEAMAEVDRTQNGRR</sequence>
<comment type="caution">
    <text evidence="2">The sequence shown here is derived from an EMBL/GenBank/DDBJ whole genome shotgun (WGS) entry which is preliminary data.</text>
</comment>
<name>A0ABV0KBX6_9CYAN</name>
<dbReference type="RefSeq" id="WP_190697320.1">
    <property type="nucleotide sequence ID" value="NZ_JAMPKX010000026.1"/>
</dbReference>
<organism evidence="2 3">
    <name type="scientific">Leptolyngbya subtilissima DQ-A4</name>
    <dbReference type="NCBI Taxonomy" id="2933933"/>
    <lineage>
        <taxon>Bacteria</taxon>
        <taxon>Bacillati</taxon>
        <taxon>Cyanobacteriota</taxon>
        <taxon>Cyanophyceae</taxon>
        <taxon>Leptolyngbyales</taxon>
        <taxon>Leptolyngbyaceae</taxon>
        <taxon>Leptolyngbya group</taxon>
        <taxon>Leptolyngbya</taxon>
    </lineage>
</organism>
<evidence type="ECO:0008006" key="4">
    <source>
        <dbReference type="Google" id="ProtNLM"/>
    </source>
</evidence>
<proteinExistence type="predicted"/>
<feature type="compositionally biased region" description="Basic and acidic residues" evidence="1">
    <location>
        <begin position="17"/>
        <end position="27"/>
    </location>
</feature>
<evidence type="ECO:0000313" key="2">
    <source>
        <dbReference type="EMBL" id="MEP0950279.1"/>
    </source>
</evidence>
<protein>
    <recommendedName>
        <fullName evidence="4">Terminase small subunit</fullName>
    </recommendedName>
</protein>
<keyword evidence="3" id="KW-1185">Reference proteome</keyword>
<gene>
    <name evidence="2" type="ORF">NC992_25660</name>
</gene>
<reference evidence="2 3" key="1">
    <citation type="submission" date="2022-04" db="EMBL/GenBank/DDBJ databases">
        <title>Positive selection, recombination, and allopatry shape intraspecific diversity of widespread and dominant cyanobacteria.</title>
        <authorList>
            <person name="Wei J."/>
            <person name="Shu W."/>
            <person name="Hu C."/>
        </authorList>
    </citation>
    <scope>NUCLEOTIDE SEQUENCE [LARGE SCALE GENOMIC DNA]</scope>
    <source>
        <strain evidence="2 3">DQ-A4</strain>
    </source>
</reference>